<evidence type="ECO:0000313" key="3">
    <source>
        <dbReference type="Proteomes" id="UP000717328"/>
    </source>
</evidence>
<dbReference type="InterPro" id="IPR046522">
    <property type="entry name" value="DUF6699"/>
</dbReference>
<feature type="domain" description="DUF6699" evidence="1">
    <location>
        <begin position="63"/>
        <end position="192"/>
    </location>
</feature>
<protein>
    <recommendedName>
        <fullName evidence="1">DUF6699 domain-containing protein</fullName>
    </recommendedName>
</protein>
<accession>A0A9P7G1P4</accession>
<keyword evidence="3" id="KW-1185">Reference proteome</keyword>
<dbReference type="AlphaFoldDB" id="A0A9P7G1P4"/>
<comment type="caution">
    <text evidence="2">The sequence shown here is derived from an EMBL/GenBank/DDBJ whole genome shotgun (WGS) entry which is preliminary data.</text>
</comment>
<dbReference type="OrthoDB" id="2970175at2759"/>
<reference evidence="2" key="2">
    <citation type="submission" date="2021-10" db="EMBL/GenBank/DDBJ databases">
        <title>Phylogenomics reveals ancestral predisposition of the termite-cultivated fungus Termitomyces towards a domesticated lifestyle.</title>
        <authorList>
            <person name="Auxier B."/>
            <person name="Grum-Grzhimaylo A."/>
            <person name="Cardenas M.E."/>
            <person name="Lodge J.D."/>
            <person name="Laessoe T."/>
            <person name="Pedersen O."/>
            <person name="Smith M.E."/>
            <person name="Kuyper T.W."/>
            <person name="Franco-Molano E.A."/>
            <person name="Baroni T.J."/>
            <person name="Aanen D.K."/>
        </authorList>
    </citation>
    <scope>NUCLEOTIDE SEQUENCE</scope>
    <source>
        <strain evidence="2">D49</strain>
    </source>
</reference>
<evidence type="ECO:0000259" key="1">
    <source>
        <dbReference type="Pfam" id="PF20415"/>
    </source>
</evidence>
<dbReference type="Proteomes" id="UP000717328">
    <property type="component" value="Unassembled WGS sequence"/>
</dbReference>
<reference evidence="2" key="1">
    <citation type="submission" date="2021-02" db="EMBL/GenBank/DDBJ databases">
        <authorList>
            <person name="Nieuwenhuis M."/>
            <person name="Van De Peppel L.J.J."/>
        </authorList>
    </citation>
    <scope>NUCLEOTIDE SEQUENCE</scope>
    <source>
        <strain evidence="2">D49</strain>
    </source>
</reference>
<dbReference type="EMBL" id="JABCKI010005741">
    <property type="protein sequence ID" value="KAG5638847.1"/>
    <property type="molecule type" value="Genomic_DNA"/>
</dbReference>
<name>A0A9P7G1P4_9AGAR</name>
<sequence>MPPSNKRWHTIIQVDLEEEHIALSWPLLEYAKRKRQRKPRLYFDLAFDPRERNTRYGIRVQDIIDPNVLGQCGPLRHPREDELNMSVSSHCDLTEMTIVCMERGLDRWPVVVRRPEGAIRCIDVFAAIYDTFHVTLTPGEIDVLAEPVRNANGTFLQRCKDSPGNERQEQLRGMCRIDLLRSMKIFQGITRRNGVWVLEVARPQ</sequence>
<organism evidence="2 3">
    <name type="scientific">Sphagnurus paluster</name>
    <dbReference type="NCBI Taxonomy" id="117069"/>
    <lineage>
        <taxon>Eukaryota</taxon>
        <taxon>Fungi</taxon>
        <taxon>Dikarya</taxon>
        <taxon>Basidiomycota</taxon>
        <taxon>Agaricomycotina</taxon>
        <taxon>Agaricomycetes</taxon>
        <taxon>Agaricomycetidae</taxon>
        <taxon>Agaricales</taxon>
        <taxon>Tricholomatineae</taxon>
        <taxon>Lyophyllaceae</taxon>
        <taxon>Sphagnurus</taxon>
    </lineage>
</organism>
<proteinExistence type="predicted"/>
<evidence type="ECO:0000313" key="2">
    <source>
        <dbReference type="EMBL" id="KAG5638847.1"/>
    </source>
</evidence>
<gene>
    <name evidence="2" type="ORF">H0H81_009398</name>
</gene>
<dbReference type="Pfam" id="PF20415">
    <property type="entry name" value="DUF6699"/>
    <property type="match status" value="1"/>
</dbReference>